<protein>
    <submittedName>
        <fullName evidence="2">Uncharacterized protein</fullName>
    </submittedName>
</protein>
<feature type="region of interest" description="Disordered" evidence="1">
    <location>
        <begin position="67"/>
        <end position="87"/>
    </location>
</feature>
<gene>
    <name evidence="2" type="ORF">DWV00_28290</name>
</gene>
<name>A0A3D8JRQ6_9BURK</name>
<feature type="region of interest" description="Disordered" evidence="1">
    <location>
        <begin position="1"/>
        <end position="45"/>
    </location>
</feature>
<dbReference type="AlphaFoldDB" id="A0A3D8JRQ6"/>
<dbReference type="Proteomes" id="UP000256838">
    <property type="component" value="Unassembled WGS sequence"/>
</dbReference>
<dbReference type="EMBL" id="QRGA01000019">
    <property type="protein sequence ID" value="RDU95472.1"/>
    <property type="molecule type" value="Genomic_DNA"/>
</dbReference>
<accession>A0A3D8JRQ6</accession>
<evidence type="ECO:0000313" key="3">
    <source>
        <dbReference type="Proteomes" id="UP000256838"/>
    </source>
</evidence>
<feature type="compositionally biased region" description="Low complexity" evidence="1">
    <location>
        <begin position="32"/>
        <end position="45"/>
    </location>
</feature>
<evidence type="ECO:0000256" key="1">
    <source>
        <dbReference type="SAM" id="MobiDB-lite"/>
    </source>
</evidence>
<keyword evidence="3" id="KW-1185">Reference proteome</keyword>
<sequence>MDAQFDETSEGAPSNSVGIERRQRCDEGMPESASTRPADAPAAARAVSVSVDLQRLLPARRKRPMFAPRPVRAPAPHGAGDAPAVAHGERAPHVQALPRIEDDKRHLAHRPIAPFPHDLLRGSGCVDPLPSEVRRVAVHGMKKTSEAAAAECYGVFLYDADGREHKFMHYDDAASATYAALWLGQTHRIGVEFSNFNDPKTLRPLRY</sequence>
<reference evidence="2 3" key="1">
    <citation type="submission" date="2018-08" db="EMBL/GenBank/DDBJ databases">
        <title>Paraburkholderia sp. DHOM06 isolated from forest soil.</title>
        <authorList>
            <person name="Gao Z.-H."/>
            <person name="Qiu L.-H."/>
        </authorList>
    </citation>
    <scope>NUCLEOTIDE SEQUENCE [LARGE SCALE GENOMIC DNA]</scope>
    <source>
        <strain evidence="2 3">DHOM06</strain>
    </source>
</reference>
<feature type="compositionally biased region" description="Low complexity" evidence="1">
    <location>
        <begin position="74"/>
        <end position="86"/>
    </location>
</feature>
<evidence type="ECO:0000313" key="2">
    <source>
        <dbReference type="EMBL" id="RDU95472.1"/>
    </source>
</evidence>
<organism evidence="2 3">
    <name type="scientific">Trinickia dinghuensis</name>
    <dbReference type="NCBI Taxonomy" id="2291023"/>
    <lineage>
        <taxon>Bacteria</taxon>
        <taxon>Pseudomonadati</taxon>
        <taxon>Pseudomonadota</taxon>
        <taxon>Betaproteobacteria</taxon>
        <taxon>Burkholderiales</taxon>
        <taxon>Burkholderiaceae</taxon>
        <taxon>Trinickia</taxon>
    </lineage>
</organism>
<comment type="caution">
    <text evidence="2">The sequence shown here is derived from an EMBL/GenBank/DDBJ whole genome shotgun (WGS) entry which is preliminary data.</text>
</comment>
<proteinExistence type="predicted"/>